<feature type="compositionally biased region" description="Polar residues" evidence="2">
    <location>
        <begin position="19"/>
        <end position="34"/>
    </location>
</feature>
<keyword evidence="5" id="KW-1185">Reference proteome</keyword>
<proteinExistence type="predicted"/>
<dbReference type="Pfam" id="PF24883">
    <property type="entry name" value="NPHP3_N"/>
    <property type="match status" value="1"/>
</dbReference>
<comment type="caution">
    <text evidence="4">The sequence shown here is derived from an EMBL/GenBank/DDBJ whole genome shotgun (WGS) entry which is preliminary data.</text>
</comment>
<reference evidence="4 5" key="1">
    <citation type="journal article" date="2020" name="ISME J.">
        <title>Uncovering the hidden diversity of litter-decomposition mechanisms in mushroom-forming fungi.</title>
        <authorList>
            <person name="Floudas D."/>
            <person name="Bentzer J."/>
            <person name="Ahren D."/>
            <person name="Johansson T."/>
            <person name="Persson P."/>
            <person name="Tunlid A."/>
        </authorList>
    </citation>
    <scope>NUCLEOTIDE SEQUENCE [LARGE SCALE GENOMIC DNA]</scope>
    <source>
        <strain evidence="4 5">CBS 146.42</strain>
    </source>
</reference>
<dbReference type="SUPFAM" id="SSF52540">
    <property type="entry name" value="P-loop containing nucleoside triphosphate hydrolases"/>
    <property type="match status" value="1"/>
</dbReference>
<gene>
    <name evidence="4" type="ORF">D9756_009269</name>
</gene>
<accession>A0A8H5D0X2</accession>
<evidence type="ECO:0000313" key="5">
    <source>
        <dbReference type="Proteomes" id="UP000559027"/>
    </source>
</evidence>
<name>A0A8H5D0X2_9AGAR</name>
<dbReference type="InterPro" id="IPR056884">
    <property type="entry name" value="NPHP3-like_N"/>
</dbReference>
<dbReference type="InterPro" id="IPR027417">
    <property type="entry name" value="P-loop_NTPase"/>
</dbReference>
<organism evidence="4 5">
    <name type="scientific">Leucocoprinus leucothites</name>
    <dbReference type="NCBI Taxonomy" id="201217"/>
    <lineage>
        <taxon>Eukaryota</taxon>
        <taxon>Fungi</taxon>
        <taxon>Dikarya</taxon>
        <taxon>Basidiomycota</taxon>
        <taxon>Agaricomycotina</taxon>
        <taxon>Agaricomycetes</taxon>
        <taxon>Agaricomycetidae</taxon>
        <taxon>Agaricales</taxon>
        <taxon>Agaricineae</taxon>
        <taxon>Agaricaceae</taxon>
        <taxon>Leucocoprinus</taxon>
    </lineage>
</organism>
<evidence type="ECO:0000256" key="1">
    <source>
        <dbReference type="ARBA" id="ARBA00022737"/>
    </source>
</evidence>
<feature type="region of interest" description="Disordered" evidence="2">
    <location>
        <begin position="1"/>
        <end position="34"/>
    </location>
</feature>
<evidence type="ECO:0000313" key="4">
    <source>
        <dbReference type="EMBL" id="KAF5350167.1"/>
    </source>
</evidence>
<sequence>MLRHNRKKPYDRRSRTDIKTQGTNESQSNSSSINAVQTCVTPHDLSSIPNGVPECNRISQAFVGQGQTTGSALGHSPMQLPFPTLALASRVHGSESLTSQAESRDRGFFANAHHINMYNPIMQDFSNQTQNPFMENFAKHIMPGAAYDSSARFPPPRCHAGTWLDTVKQARDFFQASKGKKRLLWIVGPAGVGKSAIMQTIAETSPNLGASFFFTVSIRDDPSKLFVTLAYQISVHRSAYRERLQAQLSFDPTLLEKAVTVQFEAFFVDPFGISTTHGKFDPLLILVDGLDECAGSNASAKFLNSFRDSLPAIRLRRFSGSSPADQSPISLCSLTVWLGQSHAISSSSATTLQRAETVSSAFFVIGCRRSGTNTPRTFWPPESQILLLLAAADGMFAYAEAVSCFIEDPNIADPVSQLEVVLDVINHTSAATIGNEDFPMAQLYALYDRILSRVPPRIFPITKQILIGAGVVGSFSGWQMFGPMCQLLGLTASKAYSALHHLHAVLIIPSPETAFQDSDGQVTACHKSFQDFLSSRFPDVTEESWGNLAFSCYLRILKDIPICGTTRETQSLTTRLSGELGENPHQHIVLYWSEVVSDEERDQARMYSGASSWLSASEFLKPRILSGDADTLHALHVMSIGPTPGSALTPDRSGSYSWFLDDDSLSPILRNRGLLQDWKISSLDLDHINTDYYLHVICTSSKWLYNPLRAIWLRNKCHEIEWDSHRRESHEPHEDNELQELEMIIPCKCKCIQPAWENLKYARVHAPETSVMVYVPAHRRGIVICDLPDREYEDATWRYIIPYIFPPDI</sequence>
<evidence type="ECO:0000259" key="3">
    <source>
        <dbReference type="Pfam" id="PF24883"/>
    </source>
</evidence>
<dbReference type="EMBL" id="JAACJO010000015">
    <property type="protein sequence ID" value="KAF5350167.1"/>
    <property type="molecule type" value="Genomic_DNA"/>
</dbReference>
<dbReference type="Gene3D" id="3.40.50.300">
    <property type="entry name" value="P-loop containing nucleotide triphosphate hydrolases"/>
    <property type="match status" value="1"/>
</dbReference>
<keyword evidence="1" id="KW-0677">Repeat</keyword>
<evidence type="ECO:0000256" key="2">
    <source>
        <dbReference type="SAM" id="MobiDB-lite"/>
    </source>
</evidence>
<feature type="compositionally biased region" description="Basic residues" evidence="2">
    <location>
        <begin position="1"/>
        <end position="10"/>
    </location>
</feature>
<dbReference type="AlphaFoldDB" id="A0A8H5D0X2"/>
<dbReference type="PANTHER" id="PTHR10039">
    <property type="entry name" value="AMELOGENIN"/>
    <property type="match status" value="1"/>
</dbReference>
<feature type="domain" description="Nephrocystin 3-like N-terminal" evidence="3">
    <location>
        <begin position="161"/>
        <end position="308"/>
    </location>
</feature>
<dbReference type="Proteomes" id="UP000559027">
    <property type="component" value="Unassembled WGS sequence"/>
</dbReference>
<protein>
    <recommendedName>
        <fullName evidence="3">Nephrocystin 3-like N-terminal domain-containing protein</fullName>
    </recommendedName>
</protein>
<dbReference type="OrthoDB" id="5967843at2759"/>